<dbReference type="Proteomes" id="UP001057402">
    <property type="component" value="Chromosome 4"/>
</dbReference>
<gene>
    <name evidence="1" type="ORF">MLD38_010531</name>
</gene>
<accession>A0ACB9QZR2</accession>
<proteinExistence type="predicted"/>
<evidence type="ECO:0000313" key="2">
    <source>
        <dbReference type="Proteomes" id="UP001057402"/>
    </source>
</evidence>
<dbReference type="EMBL" id="CM042883">
    <property type="protein sequence ID" value="KAI4372282.1"/>
    <property type="molecule type" value="Genomic_DNA"/>
</dbReference>
<keyword evidence="2" id="KW-1185">Reference proteome</keyword>
<sequence length="520" mass="56744">MNLLNQLWDDTVAGPTPDNGLGRLRKFRTFSPGSNSGKEPDSGSLKSFAGDSPAEDAVKVTRSIMIVKPPGYQYQSGSPPVSPAGSTPPASPFSGGQCQMHTRDPTMLDEQRALLLVLTTFAGWSAAEKQVVMVESRNCVVNGRWVLGREKGGVVALASSSISTSTEGFVLAVLGRAERITYFVRLGPLTAFQRRESSQRQGSKEGNKRKRKMERLRFGAVTLSLLLTTLFISLSLSSFGGRNEFCVSKGGRFLPYPLAGKAPGKALGLTFCRVFRGRTCCGVEQTHSALLSVRKLAVNGEASQECVDMWELLECSICDPKIGVQPGPPLICASLCDRIFHACLEAYFGRDFSSRDLAPCSPGELVCAKASYLFPNGTELCNAVGFSVMSDDAGNMELSEEYCYGSRASLDTIQNSWKSSRKNHPEKSKKEGFSEEALSWGQSLSDAGEILTSRRFQPFSAIRKSSMLRQARETRSRGRTDDPRFKKNVALVTITGVEKRGDHSVLLACKYQLQHAMEAY</sequence>
<comment type="caution">
    <text evidence="1">The sequence shown here is derived from an EMBL/GenBank/DDBJ whole genome shotgun (WGS) entry which is preliminary data.</text>
</comment>
<reference evidence="2" key="1">
    <citation type="journal article" date="2023" name="Front. Plant Sci.">
        <title>Chromosomal-level genome assembly of Melastoma candidum provides insights into trichome evolution.</title>
        <authorList>
            <person name="Zhong Y."/>
            <person name="Wu W."/>
            <person name="Sun C."/>
            <person name="Zou P."/>
            <person name="Liu Y."/>
            <person name="Dai S."/>
            <person name="Zhou R."/>
        </authorList>
    </citation>
    <scope>NUCLEOTIDE SEQUENCE [LARGE SCALE GENOMIC DNA]</scope>
</reference>
<name>A0ACB9QZR2_9MYRT</name>
<organism evidence="1 2">
    <name type="scientific">Melastoma candidum</name>
    <dbReference type="NCBI Taxonomy" id="119954"/>
    <lineage>
        <taxon>Eukaryota</taxon>
        <taxon>Viridiplantae</taxon>
        <taxon>Streptophyta</taxon>
        <taxon>Embryophyta</taxon>
        <taxon>Tracheophyta</taxon>
        <taxon>Spermatophyta</taxon>
        <taxon>Magnoliopsida</taxon>
        <taxon>eudicotyledons</taxon>
        <taxon>Gunneridae</taxon>
        <taxon>Pentapetalae</taxon>
        <taxon>rosids</taxon>
        <taxon>malvids</taxon>
        <taxon>Myrtales</taxon>
        <taxon>Melastomataceae</taxon>
        <taxon>Melastomatoideae</taxon>
        <taxon>Melastomateae</taxon>
        <taxon>Melastoma</taxon>
    </lineage>
</organism>
<protein>
    <submittedName>
        <fullName evidence="1">Uncharacterized protein</fullName>
    </submittedName>
</protein>
<evidence type="ECO:0000313" key="1">
    <source>
        <dbReference type="EMBL" id="KAI4372282.1"/>
    </source>
</evidence>